<organism evidence="2 3">
    <name type="scientific">Mariniradius sediminis</name>
    <dbReference type="NCBI Taxonomy" id="2909237"/>
    <lineage>
        <taxon>Bacteria</taxon>
        <taxon>Pseudomonadati</taxon>
        <taxon>Bacteroidota</taxon>
        <taxon>Cytophagia</taxon>
        <taxon>Cytophagales</taxon>
        <taxon>Cyclobacteriaceae</taxon>
        <taxon>Mariniradius</taxon>
    </lineage>
</organism>
<evidence type="ECO:0000256" key="1">
    <source>
        <dbReference type="SAM" id="SignalP"/>
    </source>
</evidence>
<dbReference type="RefSeq" id="WP_234860817.1">
    <property type="nucleotide sequence ID" value="NZ_JAKEVZ010000004.1"/>
</dbReference>
<feature type="signal peptide" evidence="1">
    <location>
        <begin position="1"/>
        <end position="20"/>
    </location>
</feature>
<feature type="chain" id="PRO_5045994639" evidence="1">
    <location>
        <begin position="21"/>
        <end position="345"/>
    </location>
</feature>
<protein>
    <submittedName>
        <fullName evidence="2">Uncharacterized protein</fullName>
    </submittedName>
</protein>
<reference evidence="2 3" key="1">
    <citation type="submission" date="2022-01" db="EMBL/GenBank/DDBJ databases">
        <title>Mariniradius saccharolyticus sp. nov., isolated from sediment of a river.</title>
        <authorList>
            <person name="Liu H."/>
        </authorList>
    </citation>
    <scope>NUCLEOTIDE SEQUENCE [LARGE SCALE GENOMIC DNA]</scope>
    <source>
        <strain evidence="2 3">RY-2</strain>
    </source>
</reference>
<sequence>MKKTLIAVVFCLFGTSMVLGQELFTGIGAKGSYNKVVKGSKTFFVPHFQIGFETYMETSQVVQEGKLSKLQNVFEANSKGGQYAGQKSGSARVTTILSAGMQLEDFQELANDFQSILDREIENAGFGVIRMNEVDKYPSFEKVREKYGEKTDKKQGKTSEEEIGNGTIKVMPANTLFMFDEKSTMRGGGPAFYTMVKKVHSETEATMILQNINIDFTTVELDVQLDAGQKGKTTTAEMKVHPKMRVSYNTFDFLGSDGSPSSAPAALQSEFVASKAYNAIIYTDKAKAESLFNQMFSLKSKPDVSFDPRIVEMSKEDYKAAARELFTEYSREFAKTLASVANGGK</sequence>
<proteinExistence type="predicted"/>
<dbReference type="Proteomes" id="UP001201449">
    <property type="component" value="Unassembled WGS sequence"/>
</dbReference>
<evidence type="ECO:0000313" key="3">
    <source>
        <dbReference type="Proteomes" id="UP001201449"/>
    </source>
</evidence>
<keyword evidence="1" id="KW-0732">Signal</keyword>
<name>A0ABS9BRP4_9BACT</name>
<keyword evidence="3" id="KW-1185">Reference proteome</keyword>
<gene>
    <name evidence="2" type="ORF">L0U89_06665</name>
</gene>
<comment type="caution">
    <text evidence="2">The sequence shown here is derived from an EMBL/GenBank/DDBJ whole genome shotgun (WGS) entry which is preliminary data.</text>
</comment>
<accession>A0ABS9BRP4</accession>
<evidence type="ECO:0000313" key="2">
    <source>
        <dbReference type="EMBL" id="MCF1750748.1"/>
    </source>
</evidence>
<dbReference type="EMBL" id="JAKEVZ010000004">
    <property type="protein sequence ID" value="MCF1750748.1"/>
    <property type="molecule type" value="Genomic_DNA"/>
</dbReference>